<dbReference type="EMBL" id="GBRH01232592">
    <property type="protein sequence ID" value="JAD65303.1"/>
    <property type="molecule type" value="Transcribed_RNA"/>
</dbReference>
<name>A0A0A9BSW8_ARUDO</name>
<accession>A0A0A9BSW8</accession>
<reference evidence="1" key="1">
    <citation type="submission" date="2014-09" db="EMBL/GenBank/DDBJ databases">
        <authorList>
            <person name="Magalhaes I.L.F."/>
            <person name="Oliveira U."/>
            <person name="Santos F.R."/>
            <person name="Vidigal T.H.D.A."/>
            <person name="Brescovit A.D."/>
            <person name="Santos A.J."/>
        </authorList>
    </citation>
    <scope>NUCLEOTIDE SEQUENCE</scope>
    <source>
        <tissue evidence="1">Shoot tissue taken approximately 20 cm above the soil surface</tissue>
    </source>
</reference>
<evidence type="ECO:0000313" key="1">
    <source>
        <dbReference type="EMBL" id="JAD65303.1"/>
    </source>
</evidence>
<reference evidence="1" key="2">
    <citation type="journal article" date="2015" name="Data Brief">
        <title>Shoot transcriptome of the giant reed, Arundo donax.</title>
        <authorList>
            <person name="Barrero R.A."/>
            <person name="Guerrero F.D."/>
            <person name="Moolhuijzen P."/>
            <person name="Goolsby J.A."/>
            <person name="Tidwell J."/>
            <person name="Bellgard S.E."/>
            <person name="Bellgard M.I."/>
        </authorList>
    </citation>
    <scope>NUCLEOTIDE SEQUENCE</scope>
    <source>
        <tissue evidence="1">Shoot tissue taken approximately 20 cm above the soil surface</tissue>
    </source>
</reference>
<sequence length="34" mass="4153">MGFLVSVSLIGEDYSKAILYRQCYLFWSWMFWVI</sequence>
<dbReference type="AlphaFoldDB" id="A0A0A9BSW8"/>
<protein>
    <submittedName>
        <fullName evidence="1">Uncharacterized protein</fullName>
    </submittedName>
</protein>
<proteinExistence type="predicted"/>
<organism evidence="1">
    <name type="scientific">Arundo donax</name>
    <name type="common">Giant reed</name>
    <name type="synonym">Donax arundinaceus</name>
    <dbReference type="NCBI Taxonomy" id="35708"/>
    <lineage>
        <taxon>Eukaryota</taxon>
        <taxon>Viridiplantae</taxon>
        <taxon>Streptophyta</taxon>
        <taxon>Embryophyta</taxon>
        <taxon>Tracheophyta</taxon>
        <taxon>Spermatophyta</taxon>
        <taxon>Magnoliopsida</taxon>
        <taxon>Liliopsida</taxon>
        <taxon>Poales</taxon>
        <taxon>Poaceae</taxon>
        <taxon>PACMAD clade</taxon>
        <taxon>Arundinoideae</taxon>
        <taxon>Arundineae</taxon>
        <taxon>Arundo</taxon>
    </lineage>
</organism>